<reference evidence="4 5" key="1">
    <citation type="submission" date="2019-02" db="EMBL/GenBank/DDBJ databases">
        <title>Bacterial novel species Emticicia sp. 17J42-9 isolated from soil.</title>
        <authorList>
            <person name="Jung H.-Y."/>
        </authorList>
    </citation>
    <scope>NUCLEOTIDE SEQUENCE [LARGE SCALE GENOMIC DNA]</scope>
    <source>
        <strain evidence="4 5">17J42-9</strain>
    </source>
</reference>
<gene>
    <name evidence="4" type="ORF">EWM59_04975</name>
</gene>
<accession>A0A4Q5M4P9</accession>
<dbReference type="EMBL" id="SEWF01000005">
    <property type="protein sequence ID" value="RYU96883.1"/>
    <property type="molecule type" value="Genomic_DNA"/>
</dbReference>
<dbReference type="InterPro" id="IPR050595">
    <property type="entry name" value="Bact_response_regulator"/>
</dbReference>
<dbReference type="PROSITE" id="PS50110">
    <property type="entry name" value="RESPONSE_REGULATORY"/>
    <property type="match status" value="1"/>
</dbReference>
<comment type="caution">
    <text evidence="4">The sequence shown here is derived from an EMBL/GenBank/DDBJ whole genome shotgun (WGS) entry which is preliminary data.</text>
</comment>
<dbReference type="SUPFAM" id="SSF53649">
    <property type="entry name" value="Alkaline phosphatase-like"/>
    <property type="match status" value="1"/>
</dbReference>
<dbReference type="Proteomes" id="UP000293162">
    <property type="component" value="Unassembled WGS sequence"/>
</dbReference>
<evidence type="ECO:0000313" key="4">
    <source>
        <dbReference type="EMBL" id="RYU96883.1"/>
    </source>
</evidence>
<sequence length="520" mass="60754">MRYNILWADDEIDLLKPYIIFLQGKGYDVTPVPSGADAIDKVETERFDVVFLDEMMPGMTGLETLSQIKLLKPNLPIVMITKSEEERIMEDAIGSNIADYLIKPLNPNQILLSVKKILENKRLISEKTNLGYQQDFRNLAMQYNDRIGHQEWAEIYKKLIYWELQLDRSEDKSMEEVFGMQKSEANSNFCKFIEENYEDWLNDPKADKPLLSHQLMKKKVFPLVQSNSPLFFLLIDNLRYDQWKVLEEVINDYFNVEEESDYYAILPTATSYARNAIFSGLMPSDMARQHPDLWVNDEGENEDALNNNEAEFLKRQIDKSRLNISFSYHKILNTNQGKSLVDNFNNLLKNQLIAIVYNFVDMLSHARTEMGMIKELAPDESAYRSITRSWIEHSPLLDLLKKISEKKGRLVITTDHGMIRVRHPKRIVGDRNVNTNLRYKQGKNLNLDDKDDHVLVVRKPEVFMLPKPNVSTAYFFTMEDYFFAYPNNYNHYVSHYKDTFQHGGISIEEMIVPFAYLTAK</sequence>
<dbReference type="CDD" id="cd00156">
    <property type="entry name" value="REC"/>
    <property type="match status" value="1"/>
</dbReference>
<evidence type="ECO:0000259" key="3">
    <source>
        <dbReference type="PROSITE" id="PS50110"/>
    </source>
</evidence>
<dbReference type="Gene3D" id="3.40.50.2300">
    <property type="match status" value="1"/>
</dbReference>
<dbReference type="GO" id="GO:0000160">
    <property type="term" value="P:phosphorelay signal transduction system"/>
    <property type="evidence" value="ECO:0007669"/>
    <property type="project" value="InterPro"/>
</dbReference>
<protein>
    <submittedName>
        <fullName evidence="4">PglZ domain-containing protein</fullName>
    </submittedName>
</protein>
<keyword evidence="1 2" id="KW-0597">Phosphoprotein</keyword>
<dbReference type="PANTHER" id="PTHR44591">
    <property type="entry name" value="STRESS RESPONSE REGULATOR PROTEIN 1"/>
    <property type="match status" value="1"/>
</dbReference>
<evidence type="ECO:0000256" key="2">
    <source>
        <dbReference type="PROSITE-ProRule" id="PRU00169"/>
    </source>
</evidence>
<evidence type="ECO:0000256" key="1">
    <source>
        <dbReference type="ARBA" id="ARBA00022553"/>
    </source>
</evidence>
<dbReference type="Pfam" id="PF00072">
    <property type="entry name" value="Response_reg"/>
    <property type="match status" value="1"/>
</dbReference>
<dbReference type="Gene3D" id="3.40.720.10">
    <property type="entry name" value="Alkaline Phosphatase, subunit A"/>
    <property type="match status" value="1"/>
</dbReference>
<keyword evidence="5" id="KW-1185">Reference proteome</keyword>
<dbReference type="PANTHER" id="PTHR44591:SF3">
    <property type="entry name" value="RESPONSE REGULATORY DOMAIN-CONTAINING PROTEIN"/>
    <property type="match status" value="1"/>
</dbReference>
<name>A0A4Q5M4P9_9BACT</name>
<organism evidence="4 5">
    <name type="scientific">Emticicia agri</name>
    <dbReference type="NCBI Taxonomy" id="2492393"/>
    <lineage>
        <taxon>Bacteria</taxon>
        <taxon>Pseudomonadati</taxon>
        <taxon>Bacteroidota</taxon>
        <taxon>Cytophagia</taxon>
        <taxon>Cytophagales</taxon>
        <taxon>Leadbetterellaceae</taxon>
        <taxon>Emticicia</taxon>
    </lineage>
</organism>
<feature type="modified residue" description="4-aspartylphosphate" evidence="2">
    <location>
        <position position="53"/>
    </location>
</feature>
<dbReference type="AlphaFoldDB" id="A0A4Q5M4P9"/>
<dbReference type="OrthoDB" id="9813025at2"/>
<dbReference type="InterPro" id="IPR001789">
    <property type="entry name" value="Sig_transdc_resp-reg_receiver"/>
</dbReference>
<dbReference type="SUPFAM" id="SSF52172">
    <property type="entry name" value="CheY-like"/>
    <property type="match status" value="1"/>
</dbReference>
<feature type="domain" description="Response regulatory" evidence="3">
    <location>
        <begin position="4"/>
        <end position="118"/>
    </location>
</feature>
<evidence type="ECO:0000313" key="5">
    <source>
        <dbReference type="Proteomes" id="UP000293162"/>
    </source>
</evidence>
<proteinExistence type="predicted"/>
<dbReference type="SMART" id="SM00448">
    <property type="entry name" value="REC"/>
    <property type="match status" value="1"/>
</dbReference>
<dbReference type="InterPro" id="IPR011006">
    <property type="entry name" value="CheY-like_superfamily"/>
</dbReference>
<dbReference type="Pfam" id="PF08665">
    <property type="entry name" value="PglZ"/>
    <property type="match status" value="1"/>
</dbReference>
<dbReference type="InterPro" id="IPR017850">
    <property type="entry name" value="Alkaline_phosphatase_core_sf"/>
</dbReference>
<dbReference type="RefSeq" id="WP_130019838.1">
    <property type="nucleotide sequence ID" value="NZ_SEWF01000005.1"/>
</dbReference>